<dbReference type="PROSITE" id="PS50850">
    <property type="entry name" value="MFS"/>
    <property type="match status" value="1"/>
</dbReference>
<dbReference type="InterPro" id="IPR036259">
    <property type="entry name" value="MFS_trans_sf"/>
</dbReference>
<reference evidence="9 10" key="1">
    <citation type="journal article" date="2017" name="Int. J. Syst. Evol. Microbiol.">
        <title>Ramlibacter alkalitolerans sp. nov., alkali-tolerant bacterium isolated from soil of ginseng.</title>
        <authorList>
            <person name="Lee D.H."/>
            <person name="Cha C.J."/>
        </authorList>
    </citation>
    <scope>NUCLEOTIDE SEQUENCE [LARGE SCALE GENOMIC DNA]</scope>
    <source>
        <strain evidence="9 10">KACC 19305</strain>
    </source>
</reference>
<dbReference type="InterPro" id="IPR011701">
    <property type="entry name" value="MFS"/>
</dbReference>
<dbReference type="Gene3D" id="1.20.1250.20">
    <property type="entry name" value="MFS general substrate transporter like domains"/>
    <property type="match status" value="1"/>
</dbReference>
<dbReference type="PANTHER" id="PTHR42718:SF46">
    <property type="entry name" value="BLR6921 PROTEIN"/>
    <property type="match status" value="1"/>
</dbReference>
<evidence type="ECO:0000256" key="4">
    <source>
        <dbReference type="ARBA" id="ARBA00022692"/>
    </source>
</evidence>
<feature type="transmembrane region" description="Helical" evidence="7">
    <location>
        <begin position="48"/>
        <end position="68"/>
    </location>
</feature>
<feature type="transmembrane region" description="Helical" evidence="7">
    <location>
        <begin position="279"/>
        <end position="300"/>
    </location>
</feature>
<keyword evidence="10" id="KW-1185">Reference proteome</keyword>
<keyword evidence="2" id="KW-0813">Transport</keyword>
<evidence type="ECO:0000259" key="8">
    <source>
        <dbReference type="PROSITE" id="PS50850"/>
    </source>
</evidence>
<keyword evidence="5 7" id="KW-1133">Transmembrane helix</keyword>
<evidence type="ECO:0000256" key="2">
    <source>
        <dbReference type="ARBA" id="ARBA00022448"/>
    </source>
</evidence>
<evidence type="ECO:0000313" key="10">
    <source>
        <dbReference type="Proteomes" id="UP000622707"/>
    </source>
</evidence>
<evidence type="ECO:0000256" key="3">
    <source>
        <dbReference type="ARBA" id="ARBA00022475"/>
    </source>
</evidence>
<feature type="transmembrane region" description="Helical" evidence="7">
    <location>
        <begin position="214"/>
        <end position="235"/>
    </location>
</feature>
<feature type="transmembrane region" description="Helical" evidence="7">
    <location>
        <begin position="247"/>
        <end position="267"/>
    </location>
</feature>
<feature type="transmembrane region" description="Helical" evidence="7">
    <location>
        <begin position="312"/>
        <end position="334"/>
    </location>
</feature>
<keyword evidence="6 7" id="KW-0472">Membrane</keyword>
<evidence type="ECO:0000256" key="7">
    <source>
        <dbReference type="SAM" id="Phobius"/>
    </source>
</evidence>
<name>A0ABS1JI82_9BURK</name>
<feature type="transmembrane region" description="Helical" evidence="7">
    <location>
        <begin position="12"/>
        <end position="28"/>
    </location>
</feature>
<comment type="caution">
    <text evidence="9">The sequence shown here is derived from an EMBL/GenBank/DDBJ whole genome shotgun (WGS) entry which is preliminary data.</text>
</comment>
<sequence>MPAAVAVKRPDPALVVVLAGISAALHIGKLPPALPVLRDSLQLSLVEAGFLLSLVQVAGMTLGLAMGAAADAIGARRTMVLGLVLLSIASFAGGTATTAQALLVLRALEGVGFLLASLPAPGLIRRLVPPARLPGMLGLWGAYMPFGTAAALLLGPAFIAASGWPGWWWLLGTLSCAMAAALWWLVPADADHRVAGAAASLRGRIARTVRSPGPWLASAAFAMYSAQWLAVVGFLPTIYGQAGLPTTFSAVATALAAAVNMIGNIGSGRLLQRGWRPSVLLQCGFAAMLAGAIVAFAPWASGASDGLAIVRYAGVLLFSAVGGLVPGTLFSVAVRVAPDEGSVSTTVGWMQQWSAFGQFIGPPLAAWAAAKAGGWHALWWITGAFALAGMGIAVAIARFLAVHSGQRSAAPQGAS</sequence>
<comment type="subcellular location">
    <subcellularLocation>
        <location evidence="1">Cell membrane</location>
        <topology evidence="1">Multi-pass membrane protein</topology>
    </subcellularLocation>
</comment>
<dbReference type="Pfam" id="PF07690">
    <property type="entry name" value="MFS_1"/>
    <property type="match status" value="1"/>
</dbReference>
<feature type="transmembrane region" description="Helical" evidence="7">
    <location>
        <begin position="378"/>
        <end position="401"/>
    </location>
</feature>
<dbReference type="InterPro" id="IPR020846">
    <property type="entry name" value="MFS_dom"/>
</dbReference>
<dbReference type="CDD" id="cd06174">
    <property type="entry name" value="MFS"/>
    <property type="match status" value="1"/>
</dbReference>
<proteinExistence type="predicted"/>
<feature type="transmembrane region" description="Helical" evidence="7">
    <location>
        <begin position="167"/>
        <end position="186"/>
    </location>
</feature>
<keyword evidence="4 7" id="KW-0812">Transmembrane</keyword>
<evidence type="ECO:0000256" key="1">
    <source>
        <dbReference type="ARBA" id="ARBA00004651"/>
    </source>
</evidence>
<dbReference type="Proteomes" id="UP000622707">
    <property type="component" value="Unassembled WGS sequence"/>
</dbReference>
<feature type="transmembrane region" description="Helical" evidence="7">
    <location>
        <begin position="111"/>
        <end position="128"/>
    </location>
</feature>
<accession>A0ABS1JI82</accession>
<gene>
    <name evidence="9" type="ORF">JI746_02300</name>
</gene>
<evidence type="ECO:0000256" key="6">
    <source>
        <dbReference type="ARBA" id="ARBA00023136"/>
    </source>
</evidence>
<feature type="transmembrane region" description="Helical" evidence="7">
    <location>
        <begin position="80"/>
        <end position="105"/>
    </location>
</feature>
<protein>
    <submittedName>
        <fullName evidence="9">MFS transporter</fullName>
    </submittedName>
</protein>
<dbReference type="EMBL" id="JAEQND010000001">
    <property type="protein sequence ID" value="MBL0423924.1"/>
    <property type="molecule type" value="Genomic_DNA"/>
</dbReference>
<keyword evidence="3" id="KW-1003">Cell membrane</keyword>
<dbReference type="SUPFAM" id="SSF103473">
    <property type="entry name" value="MFS general substrate transporter"/>
    <property type="match status" value="1"/>
</dbReference>
<feature type="transmembrane region" description="Helical" evidence="7">
    <location>
        <begin position="140"/>
        <end position="161"/>
    </location>
</feature>
<evidence type="ECO:0000313" key="9">
    <source>
        <dbReference type="EMBL" id="MBL0423924.1"/>
    </source>
</evidence>
<evidence type="ECO:0000256" key="5">
    <source>
        <dbReference type="ARBA" id="ARBA00022989"/>
    </source>
</evidence>
<feature type="domain" description="Major facilitator superfamily (MFS) profile" evidence="8">
    <location>
        <begin position="12"/>
        <end position="401"/>
    </location>
</feature>
<dbReference type="PANTHER" id="PTHR42718">
    <property type="entry name" value="MAJOR FACILITATOR SUPERFAMILY MULTIDRUG TRANSPORTER MFSC"/>
    <property type="match status" value="1"/>
</dbReference>
<organism evidence="9 10">
    <name type="scientific">Ramlibacter alkalitolerans</name>
    <dbReference type="NCBI Taxonomy" id="2039631"/>
    <lineage>
        <taxon>Bacteria</taxon>
        <taxon>Pseudomonadati</taxon>
        <taxon>Pseudomonadota</taxon>
        <taxon>Betaproteobacteria</taxon>
        <taxon>Burkholderiales</taxon>
        <taxon>Comamonadaceae</taxon>
        <taxon>Ramlibacter</taxon>
    </lineage>
</organism>
<feature type="transmembrane region" description="Helical" evidence="7">
    <location>
        <begin position="355"/>
        <end position="372"/>
    </location>
</feature>